<dbReference type="InterPro" id="IPR001878">
    <property type="entry name" value="Znf_CCHC"/>
</dbReference>
<dbReference type="GO" id="GO:0003676">
    <property type="term" value="F:nucleic acid binding"/>
    <property type="evidence" value="ECO:0007669"/>
    <property type="project" value="InterPro"/>
</dbReference>
<dbReference type="Gene3D" id="4.10.60.10">
    <property type="entry name" value="Zinc finger, CCHC-type"/>
    <property type="match status" value="1"/>
</dbReference>
<evidence type="ECO:0000256" key="1">
    <source>
        <dbReference type="PROSITE-ProRule" id="PRU00047"/>
    </source>
</evidence>
<dbReference type="CDD" id="cd01650">
    <property type="entry name" value="RT_nLTR_like"/>
    <property type="match status" value="1"/>
</dbReference>
<keyword evidence="6" id="KW-1185">Reference proteome</keyword>
<feature type="compositionally biased region" description="Polar residues" evidence="2">
    <location>
        <begin position="506"/>
        <end position="521"/>
    </location>
</feature>
<evidence type="ECO:0000259" key="3">
    <source>
        <dbReference type="PROSITE" id="PS50158"/>
    </source>
</evidence>
<dbReference type="InterPro" id="IPR036691">
    <property type="entry name" value="Endo/exonu/phosph_ase_sf"/>
</dbReference>
<dbReference type="GO" id="GO:0008270">
    <property type="term" value="F:zinc ion binding"/>
    <property type="evidence" value="ECO:0007669"/>
    <property type="project" value="UniProtKB-KW"/>
</dbReference>
<dbReference type="SMART" id="SM00343">
    <property type="entry name" value="ZnF_C2HC"/>
    <property type="match status" value="2"/>
</dbReference>
<feature type="region of interest" description="Disordered" evidence="2">
    <location>
        <begin position="496"/>
        <end position="575"/>
    </location>
</feature>
<dbReference type="Proteomes" id="UP001231189">
    <property type="component" value="Unassembled WGS sequence"/>
</dbReference>
<dbReference type="Pfam" id="PF00078">
    <property type="entry name" value="RVT_1"/>
    <property type="match status" value="1"/>
</dbReference>
<dbReference type="PANTHER" id="PTHR33116">
    <property type="entry name" value="REVERSE TRANSCRIPTASE ZINC-BINDING DOMAIN-CONTAINING PROTEIN-RELATED-RELATED"/>
    <property type="match status" value="1"/>
</dbReference>
<evidence type="ECO:0000256" key="2">
    <source>
        <dbReference type="SAM" id="MobiDB-lite"/>
    </source>
</evidence>
<feature type="compositionally biased region" description="Low complexity" evidence="2">
    <location>
        <begin position="754"/>
        <end position="764"/>
    </location>
</feature>
<feature type="region of interest" description="Disordered" evidence="2">
    <location>
        <begin position="416"/>
        <end position="471"/>
    </location>
</feature>
<dbReference type="Pfam" id="PF14529">
    <property type="entry name" value="Exo_endo_phos_2"/>
    <property type="match status" value="1"/>
</dbReference>
<name>A0AAD8WWQ4_LOLMU</name>
<evidence type="ECO:0000313" key="5">
    <source>
        <dbReference type="EMBL" id="KAK1683254.1"/>
    </source>
</evidence>
<dbReference type="EMBL" id="JAUUTY010000002">
    <property type="protein sequence ID" value="KAK1683254.1"/>
    <property type="molecule type" value="Genomic_DNA"/>
</dbReference>
<dbReference type="SUPFAM" id="SSF56672">
    <property type="entry name" value="DNA/RNA polymerases"/>
    <property type="match status" value="1"/>
</dbReference>
<dbReference type="SUPFAM" id="SSF57756">
    <property type="entry name" value="Retrovirus zinc finger-like domains"/>
    <property type="match status" value="1"/>
</dbReference>
<proteinExistence type="predicted"/>
<reference evidence="5" key="1">
    <citation type="submission" date="2023-07" db="EMBL/GenBank/DDBJ databases">
        <title>A chromosome-level genome assembly of Lolium multiflorum.</title>
        <authorList>
            <person name="Chen Y."/>
            <person name="Copetti D."/>
            <person name="Kolliker R."/>
            <person name="Studer B."/>
        </authorList>
    </citation>
    <scope>NUCLEOTIDE SEQUENCE</scope>
    <source>
        <strain evidence="5">02402/16</strain>
        <tissue evidence="5">Leaf</tissue>
    </source>
</reference>
<keyword evidence="1" id="KW-0479">Metal-binding</keyword>
<dbReference type="Pfam" id="PF00098">
    <property type="entry name" value="zf-CCHC"/>
    <property type="match status" value="1"/>
</dbReference>
<dbReference type="PROSITE" id="PS50878">
    <property type="entry name" value="RT_POL"/>
    <property type="match status" value="1"/>
</dbReference>
<organism evidence="5 6">
    <name type="scientific">Lolium multiflorum</name>
    <name type="common">Italian ryegrass</name>
    <name type="synonym">Lolium perenne subsp. multiflorum</name>
    <dbReference type="NCBI Taxonomy" id="4521"/>
    <lineage>
        <taxon>Eukaryota</taxon>
        <taxon>Viridiplantae</taxon>
        <taxon>Streptophyta</taxon>
        <taxon>Embryophyta</taxon>
        <taxon>Tracheophyta</taxon>
        <taxon>Spermatophyta</taxon>
        <taxon>Magnoliopsida</taxon>
        <taxon>Liliopsida</taxon>
        <taxon>Poales</taxon>
        <taxon>Poaceae</taxon>
        <taxon>BOP clade</taxon>
        <taxon>Pooideae</taxon>
        <taxon>Poodae</taxon>
        <taxon>Poeae</taxon>
        <taxon>Poeae Chloroplast Group 2 (Poeae type)</taxon>
        <taxon>Loliodinae</taxon>
        <taxon>Loliinae</taxon>
        <taxon>Lolium</taxon>
    </lineage>
</organism>
<comment type="caution">
    <text evidence="5">The sequence shown here is derived from an EMBL/GenBank/DDBJ whole genome shotgun (WGS) entry which is preliminary data.</text>
</comment>
<keyword evidence="1" id="KW-0862">Zinc</keyword>
<sequence>MVAGASDRGEDGSTPPPRVLKWRWLPVGTLDWELGFPAATRDILHHRRHAKRLVAVGASGSTELVLKPLRMDRERRGKRSFDQFNGEDGRRREQDLRQRLEREQEEQRRQQFQRDNEVHRRREEEGRARERRGRESRRPHPPPPLVPRGRDPGRTAPRPLGPTQGERAAQGRTSSEGGAPSSGDTAHIVCYHCGKTGHIQAECKDEPFCVKCNKVGHLSAMCAALSKASEPFWAGYGMEGRGFTCCDVPEDELLPPAPNAALVILEGGELSAEQLEEELKDLVDEDWEWHVQKINHSDFAMFFPSKESLRMAIRGGGLTLPTSKLHVIVTSNAGDPAAVEQLEECWIKLFDVPPPYRQAVRILLATRDLGRPIAVDEDSLNSPLDPVRVLIWCRAPVQLPPYTILFVNSQGFKGEGWDGRRGKHAKKDKSPAKGKGGSTSVPQRRSVPANVAQEKPGDKGPTLPTTAFSQYGSNLTEGGDIFPVLAEILQPARMLPEPSGERVSSGGDQLSPSLVSFQESPLTGAESVKSRPSLWKAQQLSDEDRVEAGITTPVTWESDPQAMRSKERRSKTNADRPSLALKLVAQQLSFNEGEETALEKEEGEPRRIEERELEGELFIDGPVVPELAAPVSRAPRSKASPVAAARTSARGASSSAVPILEKAIQRAKEKTPGTSKSVENFAILQEIPDTSLLAVARDSCIVFPSAAGNPAPLLSMLRARELAQAELALARDRAAAEELKRKEAEKQDERNQEPQQPSTTSSPPVGQDFTDQELSSLEIGDKFVWCWLPSNGHSGGMLLGFRDSTFEVGAIDRGRYYICTDIICRATRLRYRVMGIYGPADHSRSPEFLQEVTNKVNTSDVPIIMGGDFNLIRAAHDKNNDRINWSRMDLFNEHIATWGLREIPRTGARFTWTNKQLNPVRSVLDRVFISPELELHFPLCAVTAETSLGSDHTPLIFDTGEGIPPKSNRFFFESSWLELHGFQESLVAVWTALSNRVGGRDIIDWWSFMSTGLRQHLRGWNANKGKENRDLKQGLLTQIKSLDEKADAVGIDEEEWALRYHLEDQLLEVFRAEEEYWRQRGRVRWVLQGDANTKYFHAMANGRRRKCCISSLVSDQGVITDKRLIQQHIYEFYRLLLGSEETRLCGVRANTWGTEARVSQEENENLMRTFSEKELEEIVMEMKTDTAPGPDGFPVFFFKKFWGLVNKGVLHILNDFILGRIDIARLNFGVLSLIPKVPGADKITQFRPIALINVIFKIISKALATKLDPIAHRIISPNQTAFIKGRFILDGVLALHEIVHELKVKRQGCLLLKLDFEKAYDRVNWSFLLEVLRAKGFDAGVVHRISQLVMGGQTAISINWEVGPFFRNKRGVRQGDPLSPLLFNFMAEALSKILSSAAEAGHIAGVVPHLIPGGITHLQYADDTLIMIQDDDAQIANLKFLLMCFEDMSGLKINYHKSEVVVMGTTAARKQQVADRLNCKLGSFPFIYLGLPISDRKLTKEQWLFLVRKLAGRVEPWWGKFMSSEGRLILSNSCLASLPQLAMGMFLLQDGIHAKFDSHRAKFYWEGTGPKRRYHLVNWPAVCRPKECGGLGLLNSKKMNWALMLKWIWKLFQPDNPIWAQIIRAKYASANNIFEGTGQGGSQFWRSLHKIKHLFKLGAKYSVRDGSRTQFWMDKWTGEVALKDRFPNLFSIANAQMSTVAQVCGAGGTLTFRRSLDPQGLADWQQLRVIIEQTNLSQGQDGVSWSLEPSGCFSMWMPLARPLDRPWIEHAIAELKLLHDATNPRRPNHVA</sequence>
<feature type="domain" description="CCHC-type" evidence="3">
    <location>
        <begin position="190"/>
        <end position="205"/>
    </location>
</feature>
<gene>
    <name evidence="5" type="ORF">QYE76_044102</name>
</gene>
<dbReference type="InterPro" id="IPR043502">
    <property type="entry name" value="DNA/RNA_pol_sf"/>
</dbReference>
<dbReference type="PANTHER" id="PTHR33116:SF87">
    <property type="entry name" value="OS01G0158850 PROTEIN"/>
    <property type="match status" value="1"/>
</dbReference>
<feature type="compositionally biased region" description="Basic and acidic residues" evidence="2">
    <location>
        <begin position="76"/>
        <end position="138"/>
    </location>
</feature>
<dbReference type="GO" id="GO:0003824">
    <property type="term" value="F:catalytic activity"/>
    <property type="evidence" value="ECO:0007669"/>
    <property type="project" value="InterPro"/>
</dbReference>
<keyword evidence="1" id="KW-0863">Zinc-finger</keyword>
<dbReference type="PROSITE" id="PS50158">
    <property type="entry name" value="ZF_CCHC"/>
    <property type="match status" value="1"/>
</dbReference>
<dbReference type="SUPFAM" id="SSF56219">
    <property type="entry name" value="DNase I-like"/>
    <property type="match status" value="1"/>
</dbReference>
<evidence type="ECO:0000259" key="4">
    <source>
        <dbReference type="PROSITE" id="PS50878"/>
    </source>
</evidence>
<dbReference type="InterPro" id="IPR036875">
    <property type="entry name" value="Znf_CCHC_sf"/>
</dbReference>
<protein>
    <recommendedName>
        <fullName evidence="7">Retrotransposon protein, putative, unclassified</fullName>
    </recommendedName>
</protein>
<feature type="region of interest" description="Disordered" evidence="2">
    <location>
        <begin position="736"/>
        <end position="769"/>
    </location>
</feature>
<feature type="domain" description="Reverse transcriptase" evidence="4">
    <location>
        <begin position="1215"/>
        <end position="1493"/>
    </location>
</feature>
<feature type="region of interest" description="Disordered" evidence="2">
    <location>
        <begin position="76"/>
        <end position="182"/>
    </location>
</feature>
<dbReference type="InterPro" id="IPR005135">
    <property type="entry name" value="Endo/exonuclease/phosphatase"/>
</dbReference>
<evidence type="ECO:0008006" key="7">
    <source>
        <dbReference type="Google" id="ProtNLM"/>
    </source>
</evidence>
<accession>A0AAD8WWQ4</accession>
<feature type="compositionally biased region" description="Basic and acidic residues" evidence="2">
    <location>
        <begin position="736"/>
        <end position="752"/>
    </location>
</feature>
<dbReference type="InterPro" id="IPR000477">
    <property type="entry name" value="RT_dom"/>
</dbReference>
<evidence type="ECO:0000313" key="6">
    <source>
        <dbReference type="Proteomes" id="UP001231189"/>
    </source>
</evidence>
<dbReference type="Gene3D" id="3.60.10.10">
    <property type="entry name" value="Endonuclease/exonuclease/phosphatase"/>
    <property type="match status" value="1"/>
</dbReference>